<evidence type="ECO:0000313" key="2">
    <source>
        <dbReference type="WBParaSite" id="JU765_v2.g2925.t3"/>
    </source>
</evidence>
<organism evidence="1 2">
    <name type="scientific">Panagrolaimus sp. JU765</name>
    <dbReference type="NCBI Taxonomy" id="591449"/>
    <lineage>
        <taxon>Eukaryota</taxon>
        <taxon>Metazoa</taxon>
        <taxon>Ecdysozoa</taxon>
        <taxon>Nematoda</taxon>
        <taxon>Chromadorea</taxon>
        <taxon>Rhabditida</taxon>
        <taxon>Tylenchina</taxon>
        <taxon>Panagrolaimomorpha</taxon>
        <taxon>Panagrolaimoidea</taxon>
        <taxon>Panagrolaimidae</taxon>
        <taxon>Panagrolaimus</taxon>
    </lineage>
</organism>
<protein>
    <submittedName>
        <fullName evidence="2">Helicase C-terminal domain-containing protein</fullName>
    </submittedName>
</protein>
<reference evidence="2" key="1">
    <citation type="submission" date="2022-11" db="UniProtKB">
        <authorList>
            <consortium name="WormBaseParasite"/>
        </authorList>
    </citation>
    <scope>IDENTIFICATION</scope>
</reference>
<proteinExistence type="predicted"/>
<sequence>MPEDSDAYLHRVARAGRFGTKGLAITFVSDEEDAETLNKVQDRFDVTIPELPAQIDVSTYIEKYHHVIHLPTSDVDF</sequence>
<dbReference type="Proteomes" id="UP000887576">
    <property type="component" value="Unplaced"/>
</dbReference>
<evidence type="ECO:0000313" key="1">
    <source>
        <dbReference type="Proteomes" id="UP000887576"/>
    </source>
</evidence>
<accession>A0AC34R335</accession>
<name>A0AC34R335_9BILA</name>
<dbReference type="WBParaSite" id="JU765_v2.g2925.t3">
    <property type="protein sequence ID" value="JU765_v2.g2925.t3"/>
    <property type="gene ID" value="JU765_v2.g2925"/>
</dbReference>